<gene>
    <name evidence="2" type="ORF">LshimejAT787_0804590</name>
</gene>
<organism evidence="2 3">
    <name type="scientific">Lyophyllum shimeji</name>
    <name type="common">Hon-shimeji</name>
    <name type="synonym">Tricholoma shimeji</name>
    <dbReference type="NCBI Taxonomy" id="47721"/>
    <lineage>
        <taxon>Eukaryota</taxon>
        <taxon>Fungi</taxon>
        <taxon>Dikarya</taxon>
        <taxon>Basidiomycota</taxon>
        <taxon>Agaricomycotina</taxon>
        <taxon>Agaricomycetes</taxon>
        <taxon>Agaricomycetidae</taxon>
        <taxon>Agaricales</taxon>
        <taxon>Tricholomatineae</taxon>
        <taxon>Lyophyllaceae</taxon>
        <taxon>Lyophyllum</taxon>
    </lineage>
</organism>
<name>A0A9P3PRB2_LYOSH</name>
<evidence type="ECO:0000313" key="2">
    <source>
        <dbReference type="EMBL" id="GLB40588.1"/>
    </source>
</evidence>
<feature type="region of interest" description="Disordered" evidence="1">
    <location>
        <begin position="42"/>
        <end position="86"/>
    </location>
</feature>
<keyword evidence="3" id="KW-1185">Reference proteome</keyword>
<dbReference type="AlphaFoldDB" id="A0A9P3PRB2"/>
<dbReference type="Proteomes" id="UP001063166">
    <property type="component" value="Unassembled WGS sequence"/>
</dbReference>
<evidence type="ECO:0000313" key="3">
    <source>
        <dbReference type="Proteomes" id="UP001063166"/>
    </source>
</evidence>
<evidence type="ECO:0000256" key="1">
    <source>
        <dbReference type="SAM" id="MobiDB-lite"/>
    </source>
</evidence>
<reference evidence="2" key="1">
    <citation type="submission" date="2022-07" db="EMBL/GenBank/DDBJ databases">
        <title>The genome of Lyophyllum shimeji provides insight into the initial evolution of ectomycorrhizal fungal genome.</title>
        <authorList>
            <person name="Kobayashi Y."/>
            <person name="Shibata T."/>
            <person name="Hirakawa H."/>
            <person name="Shigenobu S."/>
            <person name="Nishiyama T."/>
            <person name="Yamada A."/>
            <person name="Hasebe M."/>
            <person name="Kawaguchi M."/>
        </authorList>
    </citation>
    <scope>NUCLEOTIDE SEQUENCE</scope>
    <source>
        <strain evidence="2">AT787</strain>
    </source>
</reference>
<proteinExistence type="predicted"/>
<dbReference type="EMBL" id="BRPK01000008">
    <property type="protein sequence ID" value="GLB40588.1"/>
    <property type="molecule type" value="Genomic_DNA"/>
</dbReference>
<sequence>MRRNACQTLNTKTRSHGMDVTGKLHWYLRCIPYSQYTTKSAFQRRNNSKTASRCPSIAEEASRPSDPGSSTFEEGPCWPQPRVRILSPASGQIPDERLYEL</sequence>
<accession>A0A9P3PRB2</accession>
<protein>
    <submittedName>
        <fullName evidence="2">Uncharacterized protein</fullName>
    </submittedName>
</protein>
<comment type="caution">
    <text evidence="2">The sequence shown here is derived from an EMBL/GenBank/DDBJ whole genome shotgun (WGS) entry which is preliminary data.</text>
</comment>
<feature type="compositionally biased region" description="Polar residues" evidence="1">
    <location>
        <begin position="42"/>
        <end position="53"/>
    </location>
</feature>